<gene>
    <name evidence="3" type="ORF">NIES592_20290</name>
</gene>
<sequence>MPIFVKIEEGKVDKSVFDQYIPAHKAYVKDLIAKGHNAKTGYWANMGGGMMVFEAASMAEAQAIVANDPLVINNCVNYKLYEWKIVVE</sequence>
<comment type="caution">
    <text evidence="3">The sequence shown here is derived from an EMBL/GenBank/DDBJ whole genome shotgun (WGS) entry which is preliminary data.</text>
</comment>
<dbReference type="OrthoDB" id="531275at2"/>
<dbReference type="PANTHER" id="PTHR37828:SF1">
    <property type="entry name" value="YCII-RELATED DOMAIN-CONTAINING PROTEIN"/>
    <property type="match status" value="1"/>
</dbReference>
<evidence type="ECO:0000256" key="1">
    <source>
        <dbReference type="ARBA" id="ARBA00007689"/>
    </source>
</evidence>
<dbReference type="PANTHER" id="PTHR37828">
    <property type="entry name" value="GSR2449 PROTEIN"/>
    <property type="match status" value="1"/>
</dbReference>
<protein>
    <recommendedName>
        <fullName evidence="2">YCII-related domain-containing protein</fullName>
    </recommendedName>
</protein>
<dbReference type="InterPro" id="IPR011008">
    <property type="entry name" value="Dimeric_a/b-barrel"/>
</dbReference>
<reference evidence="3 4" key="1">
    <citation type="submission" date="2016-11" db="EMBL/GenBank/DDBJ databases">
        <title>Draft Genome Sequences of Nine Cyanobacterial Strains from Diverse Habitats.</title>
        <authorList>
            <person name="Zhu T."/>
            <person name="Hou S."/>
            <person name="Lu X."/>
            <person name="Hess W.R."/>
        </authorList>
    </citation>
    <scope>NUCLEOTIDE SEQUENCE [LARGE SCALE GENOMIC DNA]</scope>
    <source>
        <strain evidence="3 4">NIES-592</strain>
    </source>
</reference>
<dbReference type="Proteomes" id="UP000186391">
    <property type="component" value="Unassembled WGS sequence"/>
</dbReference>
<keyword evidence="4" id="KW-1185">Reference proteome</keyword>
<comment type="similarity">
    <text evidence="1">Belongs to the YciI family.</text>
</comment>
<feature type="domain" description="YCII-related" evidence="2">
    <location>
        <begin position="16"/>
        <end position="84"/>
    </location>
</feature>
<accession>A0A1U7GUS7</accession>
<dbReference type="RefSeq" id="WP_062249936.1">
    <property type="nucleotide sequence ID" value="NZ_MRCA01000015.1"/>
</dbReference>
<dbReference type="Gene3D" id="3.30.70.1060">
    <property type="entry name" value="Dimeric alpha+beta barrel"/>
    <property type="match status" value="1"/>
</dbReference>
<evidence type="ECO:0000313" key="4">
    <source>
        <dbReference type="Proteomes" id="UP000186391"/>
    </source>
</evidence>
<name>A0A1U7GUS7_9CYAN</name>
<evidence type="ECO:0000259" key="2">
    <source>
        <dbReference type="Pfam" id="PF03795"/>
    </source>
</evidence>
<dbReference type="EMBL" id="MRCA01000015">
    <property type="protein sequence ID" value="OKH11814.1"/>
    <property type="molecule type" value="Genomic_DNA"/>
</dbReference>
<proteinExistence type="inferred from homology"/>
<dbReference type="Pfam" id="PF03795">
    <property type="entry name" value="YCII"/>
    <property type="match status" value="1"/>
</dbReference>
<dbReference type="InterPro" id="IPR005545">
    <property type="entry name" value="YCII"/>
</dbReference>
<evidence type="ECO:0000313" key="3">
    <source>
        <dbReference type="EMBL" id="OKH11814.1"/>
    </source>
</evidence>
<dbReference type="AlphaFoldDB" id="A0A1U7GUS7"/>
<dbReference type="SUPFAM" id="SSF54909">
    <property type="entry name" value="Dimeric alpha+beta barrel"/>
    <property type="match status" value="1"/>
</dbReference>
<organism evidence="3 4">
    <name type="scientific">Fischerella major NIES-592</name>
    <dbReference type="NCBI Taxonomy" id="210994"/>
    <lineage>
        <taxon>Bacteria</taxon>
        <taxon>Bacillati</taxon>
        <taxon>Cyanobacteriota</taxon>
        <taxon>Cyanophyceae</taxon>
        <taxon>Nostocales</taxon>
        <taxon>Hapalosiphonaceae</taxon>
        <taxon>Fischerella</taxon>
    </lineage>
</organism>